<evidence type="ECO:0008006" key="4">
    <source>
        <dbReference type="Google" id="ProtNLM"/>
    </source>
</evidence>
<dbReference type="SUPFAM" id="SSF110738">
    <property type="entry name" value="Glycerate kinase I"/>
    <property type="match status" value="1"/>
</dbReference>
<gene>
    <name evidence="2" type="ORF">Shyd_59950</name>
</gene>
<dbReference type="Gene3D" id="3.40.50.10350">
    <property type="entry name" value="Glycerate kinase, domain 1"/>
    <property type="match status" value="1"/>
</dbReference>
<keyword evidence="3" id="KW-1185">Reference proteome</keyword>
<evidence type="ECO:0000256" key="1">
    <source>
        <dbReference type="SAM" id="MobiDB-lite"/>
    </source>
</evidence>
<dbReference type="Proteomes" id="UP001052739">
    <property type="component" value="Unassembled WGS sequence"/>
</dbReference>
<evidence type="ECO:0000313" key="3">
    <source>
        <dbReference type="Proteomes" id="UP001052739"/>
    </source>
</evidence>
<dbReference type="InterPro" id="IPR018197">
    <property type="entry name" value="Glycerate_kinase_RE-like"/>
</dbReference>
<dbReference type="PANTHER" id="PTHR21599:SF0">
    <property type="entry name" value="GLYCERATE KINASE"/>
    <property type="match status" value="1"/>
</dbReference>
<feature type="compositionally biased region" description="Basic residues" evidence="1">
    <location>
        <begin position="134"/>
        <end position="159"/>
    </location>
</feature>
<dbReference type="InterPro" id="IPR004381">
    <property type="entry name" value="Glycerate_kinase"/>
</dbReference>
<reference evidence="2" key="1">
    <citation type="submission" date="2024-05" db="EMBL/GenBank/DDBJ databases">
        <title>Whole genome shotgun sequence of Streptomyces hydrogenans NBRC 13475.</title>
        <authorList>
            <person name="Komaki H."/>
            <person name="Tamura T."/>
        </authorList>
    </citation>
    <scope>NUCLEOTIDE SEQUENCE</scope>
    <source>
        <strain evidence="2">NBRC 13475</strain>
    </source>
</reference>
<comment type="caution">
    <text evidence="2">The sequence shown here is derived from an EMBL/GenBank/DDBJ whole genome shotgun (WGS) entry which is preliminary data.</text>
</comment>
<feature type="region of interest" description="Disordered" evidence="1">
    <location>
        <begin position="114"/>
        <end position="159"/>
    </location>
</feature>
<dbReference type="EMBL" id="BNDW01000065">
    <property type="protein sequence ID" value="GHI24624.1"/>
    <property type="molecule type" value="Genomic_DNA"/>
</dbReference>
<name>A0ABQ3PHX5_9ACTN</name>
<evidence type="ECO:0000313" key="2">
    <source>
        <dbReference type="EMBL" id="GHI24624.1"/>
    </source>
</evidence>
<dbReference type="Pfam" id="PF02595">
    <property type="entry name" value="Gly_kinase"/>
    <property type="match status" value="1"/>
</dbReference>
<protein>
    <recommendedName>
        <fullName evidence="4">Glycerate kinase</fullName>
    </recommendedName>
</protein>
<sequence length="159" mass="16852">MLLDHVDLDARLARADLVITAEGSLDGQTVRGKVPAEVARRAKAHGVPVLALAGTLGQGVHEVRAVGVDAYGSILPAPVALPEALDRGAEFLADAAERALRMVLLGTRAGGLSGRCQPRSGTQRAVLRAGTSTGRRRGRVPSRRRRTARRARPGCRRRS</sequence>
<organism evidence="2 3">
    <name type="scientific">Streptomyces hydrogenans</name>
    <dbReference type="NCBI Taxonomy" id="1873719"/>
    <lineage>
        <taxon>Bacteria</taxon>
        <taxon>Bacillati</taxon>
        <taxon>Actinomycetota</taxon>
        <taxon>Actinomycetes</taxon>
        <taxon>Kitasatosporales</taxon>
        <taxon>Streptomycetaceae</taxon>
        <taxon>Streptomyces</taxon>
    </lineage>
</organism>
<accession>A0ABQ3PHX5</accession>
<dbReference type="PANTHER" id="PTHR21599">
    <property type="entry name" value="GLYCERATE KINASE"/>
    <property type="match status" value="1"/>
</dbReference>
<proteinExistence type="predicted"/>
<dbReference type="InterPro" id="IPR036129">
    <property type="entry name" value="Glycerate_kinase_sf"/>
</dbReference>